<dbReference type="GeneID" id="80533904"/>
<accession>A0A455LK50</accession>
<sequence>MLVFMFLVLYAHPCVLGTASESAPRVHPDVGAISYPTEQLYTRTGEWTLSINLPIQCPDKILDTHQITSLQTTVTALVNLYKNYEKLCTNEGALGGSSVDYLCHILANDKGDMEDTIDWLNKGLSNYRNLLIDQQHFLKLLGCKIPTPIRLLDFNVSSASQETFDFLRQASDSSGDDDLTTEIVEEVTLSGHASRGDFSRRQKRSFEDDMVVRNHVTDTVKNSSRPISRDINPLQKQPGSVYVGDHGVYITDVHIGHNSTFHPSGVNHGIEQEVNQHSRSTSGESFRPSDLPHETSKQTIPGTMQLLDRQHKVPHNSYYPEYYIRHVISDAKSLCMRDPFDSQLSTMMKHYFDLIGRLSPNNQVDYCSLLPQAFKCLHQKSTLNRNRRSVLAAEKGWIPWDWSVNHWMWGSMGAEEAESINKAFSEQSDINKDLRNLTLTLANKSMSAIRILADEHKSLVTQLQTALKTITGQTTTWASGIQENIKSLAQEGKSSKSLMLGTLILLQASQVKNEINILTQKLLEYCRYTKDILQIVQVRVFPFRFLTDKVLNDALGTISIPAAQRKKIIHHSNAQLLFSNIPMSCCINKQSVQLLFSIPLISTQFNMVTWRIVTIPLYVGTLWMELSQTHEALNVDADKKVWQGFTNAEFAMCRDNPLNLCPFTPPIHVMEDTNCLIDILNAQPDYKTTCTLSVVAKYQESLYHVLPLTGSSWLVSTKASSLTTIKRCLNSATGEYIDQQHALSGLAEIRLLPTCVLNLGSVSLIPYDTKVSGYRVKPSYDFTYPSKTNMPTIQNLTNIWSRLKVNSSLVPSLEMVNTTLQISNGQANLETLINYFKNPNNTDLSSLTRFARLTKDKNEKDDGHQVSIPWSSISISMPWSIKVAEVIHYLCDFIVFCILIEKFCRMFRSHIPRVGYPMSLMRDTYAAPLKPFHWLQIDEMTSALVEKPTTTSTTEQTTQTSLMTNITEKGFEKAVSEAMRVIYDRVMWIGQRVNNTRTIDHPVTSRIGITSQEQLLSMVYTGLLMIVLALVCHHYFRMTIKNSLRRSLRVMGFAPLNRCYLHHAGETRLIINLGVIAYRSMHATLDYEHLESSCRSIVSVQLCTLPGSPDTYVATHAPSLVGMITDTHNRRVDMKFTAKFQWGKICIRSKANLQNSICASLPQEISLPLDEIILQMKDHLPYFWTHLDVETVHSLYLTGMQGANLLYEAGKESAGNSMWRDLDLGPIPEY</sequence>
<protein>
    <submittedName>
        <fullName evidence="3">Glycoprotein</fullName>
    </submittedName>
</protein>
<dbReference type="EMBL" id="MH708020">
    <property type="protein sequence ID" value="AYN64864.1"/>
    <property type="molecule type" value="Genomic_RNA"/>
</dbReference>
<dbReference type="RefSeq" id="YP_010796415.1">
    <property type="nucleotide sequence ID" value="NC_076021.1"/>
</dbReference>
<evidence type="ECO:0000256" key="1">
    <source>
        <dbReference type="SAM" id="MobiDB-lite"/>
    </source>
</evidence>
<dbReference type="Proteomes" id="UP000502791">
    <property type="component" value="Genome"/>
</dbReference>
<feature type="transmembrane region" description="Helical" evidence="2">
    <location>
        <begin position="1015"/>
        <end position="1036"/>
    </location>
</feature>
<dbReference type="KEGG" id="vg:80533904"/>
<feature type="region of interest" description="Disordered" evidence="1">
    <location>
        <begin position="274"/>
        <end position="301"/>
    </location>
</feature>
<reference evidence="3" key="1">
    <citation type="submission" date="2018-08" db="EMBL/GenBank/DDBJ databases">
        <authorList>
            <person name="Wang X.F."/>
            <person name="Liu Y."/>
            <person name="Wang H."/>
            <person name="Cao M.J."/>
        </authorList>
    </citation>
    <scope>NUCLEOTIDE SEQUENCE [LARGE SCALE GENOMIC DNA]</scope>
    <source>
        <strain evidence="3">TY1</strain>
    </source>
</reference>
<proteinExistence type="predicted"/>
<name>A0A455LK50_9VIRU</name>
<evidence type="ECO:0000313" key="4">
    <source>
        <dbReference type="Proteomes" id="UP000502791"/>
    </source>
</evidence>
<keyword evidence="2" id="KW-0812">Transmembrane</keyword>
<keyword evidence="2" id="KW-0472">Membrane</keyword>
<keyword evidence="2" id="KW-1133">Transmembrane helix</keyword>
<evidence type="ECO:0000256" key="2">
    <source>
        <dbReference type="SAM" id="Phobius"/>
    </source>
</evidence>
<keyword evidence="4" id="KW-1185">Reference proteome</keyword>
<organism evidence="3">
    <name type="scientific">Taiyuan leafhopper virus</name>
    <dbReference type="NCBI Taxonomy" id="2482723"/>
    <lineage>
        <taxon>Viruses</taxon>
        <taxon>Riboviria</taxon>
        <taxon>Orthornavirae</taxon>
        <taxon>Negarnaviricota</taxon>
        <taxon>Haploviricotina</taxon>
        <taxon>Monjiviricetes</taxon>
        <taxon>Jingchuvirales</taxon>
        <taxon>Aliusviridae</taxon>
        <taxon>Ollusvirus</taxon>
        <taxon>Ollusvirus taiyuanense</taxon>
    </lineage>
</organism>
<evidence type="ECO:0000313" key="3">
    <source>
        <dbReference type="EMBL" id="AYN64864.1"/>
    </source>
</evidence>